<reference evidence="3 4" key="1">
    <citation type="submission" date="2018-10" db="EMBL/GenBank/DDBJ databases">
        <authorList>
            <consortium name="IHU Genomes"/>
        </authorList>
    </citation>
    <scope>NUCLEOTIDE SEQUENCE [LARGE SCALE GENOMIC DNA]</scope>
    <source>
        <strain evidence="3 4">A1</strain>
    </source>
</reference>
<feature type="transmembrane region" description="Helical" evidence="1">
    <location>
        <begin position="6"/>
        <end position="24"/>
    </location>
</feature>
<name>A0A5K0U8N8_9VIRU</name>
<feature type="transmembrane region" description="Helical" evidence="1">
    <location>
        <begin position="404"/>
        <end position="428"/>
    </location>
</feature>
<dbReference type="Proteomes" id="UP000594342">
    <property type="component" value="Unassembled WGS sequence"/>
</dbReference>
<keyword evidence="4" id="KW-1185">Reference proteome</keyword>
<evidence type="ECO:0000259" key="2">
    <source>
        <dbReference type="Pfam" id="PF13632"/>
    </source>
</evidence>
<dbReference type="EMBL" id="UPSH01000001">
    <property type="protein sequence ID" value="VBB18155.1"/>
    <property type="molecule type" value="Genomic_DNA"/>
</dbReference>
<dbReference type="PANTHER" id="PTHR35408">
    <property type="entry name" value="CHROMOSOME 15, WHOLE GENOME SHOTGUN SEQUENCE"/>
    <property type="match status" value="1"/>
</dbReference>
<evidence type="ECO:0000313" key="4">
    <source>
        <dbReference type="Proteomes" id="UP000594342"/>
    </source>
</evidence>
<keyword evidence="1" id="KW-0812">Transmembrane</keyword>
<dbReference type="InterPro" id="IPR001173">
    <property type="entry name" value="Glyco_trans_2-like"/>
</dbReference>
<keyword evidence="1" id="KW-0472">Membrane</keyword>
<dbReference type="PANTHER" id="PTHR35408:SF3">
    <property type="entry name" value="GLYCOSYLTRANSFERASE 2-LIKE DOMAIN-CONTAINING PROTEIN"/>
    <property type="match status" value="1"/>
</dbReference>
<feature type="transmembrane region" description="Helical" evidence="1">
    <location>
        <begin position="36"/>
        <end position="63"/>
    </location>
</feature>
<dbReference type="Gene3D" id="3.90.550.10">
    <property type="entry name" value="Spore Coat Polysaccharide Biosynthesis Protein SpsA, Chain A"/>
    <property type="match status" value="1"/>
</dbReference>
<dbReference type="InterPro" id="IPR029044">
    <property type="entry name" value="Nucleotide-diphossugar_trans"/>
</dbReference>
<keyword evidence="1" id="KW-1133">Transmembrane helix</keyword>
<sequence length="609" mass="70778">MREIPLTNTMLTVVSWIVQLVWIVDYIKRSLELSGYYIPILIVRFIGLVPLVFISCFFFNIMVTSIANIFIPTRWIKQNTMYHSFFSPEHTGDTQKPSVTVQIPVYKEGFDTVIKPTLLNVLNACSNYTGRSNIVVHDDGLIDMTGHERENRIKFYREHNICFIARPKEGRNGRFKKASNLNFGLRLLFKSRRRNRHTSYIMENKIKVGKYILLLDSDSKIPNDIFDKVLREMKICQEVGAIQCLTVPMYVQHDYWEYGIGRFTDHIYRQAFTLSTSSGNPAPLVGHNLFIRTSALKKVSWRDETTRKRYFWSEEHVSEDFDFSMRLQAEGFVTRYITYCGEGFMEGVSLDVLEEISRLKKYSYGTSEIMFNPIRYWLSKGIFGNVFKRYIFSKNISLSAKYNILAYMGTYYAMAFGPILSLINFFAYRDGLWKYLIVPSIDVLISVSIVFGILLPISTIIVEIKIHRKLKELPLVIAEEILTGIFLTVFFSGIGFHLLSSILSHLFGVNMTWSFTQKDISNRSWLDEFIHTILSLKIMFLTGFFTLGMILMFYFFPIDYVQISDPRAYAPLLVTCCAHILQPLLLNPKLMLLDRLFIRRRMAVIPIPV</sequence>
<protein>
    <recommendedName>
        <fullName evidence="2">Glycosyltransferase 2-like domain-containing protein</fullName>
    </recommendedName>
</protein>
<organism evidence="3 4">
    <name type="scientific">Yasminevirus sp. GU-2018</name>
    <dbReference type="NCBI Taxonomy" id="2420051"/>
    <lineage>
        <taxon>Viruses</taxon>
        <taxon>Varidnaviria</taxon>
        <taxon>Bamfordvirae</taxon>
        <taxon>Nucleocytoviricota</taxon>
        <taxon>Megaviricetes</taxon>
        <taxon>Imitervirales</taxon>
        <taxon>Mimiviridae</taxon>
        <taxon>Klosneuvirinae</taxon>
        <taxon>Yasminevirus</taxon>
        <taxon>Yasminevirus saudimassiliense</taxon>
    </lineage>
</organism>
<feature type="transmembrane region" description="Helical" evidence="1">
    <location>
        <begin position="435"/>
        <end position="461"/>
    </location>
</feature>
<proteinExistence type="predicted"/>
<comment type="caution">
    <text evidence="3">The sequence shown here is derived from an EMBL/GenBank/DDBJ whole genome shotgun (WGS) entry which is preliminary data.</text>
</comment>
<accession>A0A5K0U8N8</accession>
<gene>
    <name evidence="3" type="ORF">YASMINEVIRUS_618</name>
</gene>
<evidence type="ECO:0000256" key="1">
    <source>
        <dbReference type="SAM" id="Phobius"/>
    </source>
</evidence>
<feature type="transmembrane region" description="Helical" evidence="1">
    <location>
        <begin position="529"/>
        <end position="556"/>
    </location>
</feature>
<dbReference type="Pfam" id="PF13632">
    <property type="entry name" value="Glyco_trans_2_3"/>
    <property type="match status" value="1"/>
</dbReference>
<feature type="domain" description="Glycosyltransferase 2-like" evidence="2">
    <location>
        <begin position="211"/>
        <end position="419"/>
    </location>
</feature>
<feature type="transmembrane region" description="Helical" evidence="1">
    <location>
        <begin position="481"/>
        <end position="508"/>
    </location>
</feature>
<dbReference type="SUPFAM" id="SSF53448">
    <property type="entry name" value="Nucleotide-diphospho-sugar transferases"/>
    <property type="match status" value="1"/>
</dbReference>
<evidence type="ECO:0000313" key="3">
    <source>
        <dbReference type="EMBL" id="VBB18155.1"/>
    </source>
</evidence>